<dbReference type="GO" id="GO:0016740">
    <property type="term" value="F:transferase activity"/>
    <property type="evidence" value="ECO:0007669"/>
    <property type="project" value="UniProtKB-KW"/>
</dbReference>
<keyword evidence="3" id="KW-1185">Reference proteome</keyword>
<dbReference type="RefSeq" id="XP_018137907.1">
    <property type="nucleotide sequence ID" value="XM_018288480.1"/>
</dbReference>
<dbReference type="AlphaFoldDB" id="A0A179F3E7"/>
<dbReference type="GeneID" id="28852474"/>
<dbReference type="InterPro" id="IPR051678">
    <property type="entry name" value="AGP_Transferase"/>
</dbReference>
<comment type="caution">
    <text evidence="2">The sequence shown here is derived from an EMBL/GenBank/DDBJ whole genome shotgun (WGS) entry which is preliminary data.</text>
</comment>
<organism evidence="2 3">
    <name type="scientific">Pochonia chlamydosporia 170</name>
    <dbReference type="NCBI Taxonomy" id="1380566"/>
    <lineage>
        <taxon>Eukaryota</taxon>
        <taxon>Fungi</taxon>
        <taxon>Dikarya</taxon>
        <taxon>Ascomycota</taxon>
        <taxon>Pezizomycotina</taxon>
        <taxon>Sordariomycetes</taxon>
        <taxon>Hypocreomycetidae</taxon>
        <taxon>Hypocreales</taxon>
        <taxon>Clavicipitaceae</taxon>
        <taxon>Pochonia</taxon>
    </lineage>
</organism>
<dbReference type="InterPro" id="IPR002575">
    <property type="entry name" value="Aminoglycoside_PTrfase"/>
</dbReference>
<sequence length="444" mass="50995">MSVFDEIAEKAGDAHWDKWKDEVFGARAETASFVARRLGRGGEEVIDWFEGSFNFCLRVMFDDERADAVIRFPGLGHTTFRDEKVVNEVQIIQFLHEQTNIPVPRLLSWGLTKDSLHHFGPFIISEFVEGVHLSDILRDPAIPAKLYLNPNIDSQILDVLFEQIADILLQLFQFDFSRIGAISKDPMSGTWSVTGRPLTYSMNELATTAFYPLDKFATGPFESASSYFRYLSSENLTHLFTQPNLSSSRKEAEEQYVARHLFARLIDKHCICDNRPFKLFCDDLRPQNILIDPKSLRITAVLDLEFTNALPSQFASDPPWWLLLAGPDSYLFRGHSMEELLSAYEPRLGQFLQVMQRVERSREIPCTEKSLSGLMRESWATKRFWFNYSARKPFDVDKLFTNCLSENGVGVETLDEDIRAALAPFVEMKMDQFRAYDEDCKALL</sequence>
<dbReference type="EMBL" id="LSBJ02000004">
    <property type="protein sequence ID" value="OAQ59946.1"/>
    <property type="molecule type" value="Genomic_DNA"/>
</dbReference>
<evidence type="ECO:0000259" key="1">
    <source>
        <dbReference type="Pfam" id="PF01636"/>
    </source>
</evidence>
<dbReference type="InterPro" id="IPR011009">
    <property type="entry name" value="Kinase-like_dom_sf"/>
</dbReference>
<accession>A0A179F3E7</accession>
<dbReference type="STRING" id="1380566.A0A179F3E7"/>
<dbReference type="SUPFAM" id="SSF56112">
    <property type="entry name" value="Protein kinase-like (PK-like)"/>
    <property type="match status" value="1"/>
</dbReference>
<evidence type="ECO:0000313" key="3">
    <source>
        <dbReference type="Proteomes" id="UP000078397"/>
    </source>
</evidence>
<feature type="domain" description="Aminoglycoside phosphotransferase" evidence="1">
    <location>
        <begin position="64"/>
        <end position="306"/>
    </location>
</feature>
<dbReference type="Gene3D" id="3.90.1200.10">
    <property type="match status" value="1"/>
</dbReference>
<dbReference type="Pfam" id="PF01636">
    <property type="entry name" value="APH"/>
    <property type="match status" value="1"/>
</dbReference>
<proteinExistence type="predicted"/>
<dbReference type="PANTHER" id="PTHR21310">
    <property type="entry name" value="AMINOGLYCOSIDE PHOSPHOTRANSFERASE-RELATED-RELATED"/>
    <property type="match status" value="1"/>
</dbReference>
<reference evidence="2 3" key="1">
    <citation type="journal article" date="2016" name="PLoS Pathog.">
        <title>Biosynthesis of antibiotic leucinostatins in bio-control fungus Purpureocillium lilacinum and their inhibition on phytophthora revealed by genome mining.</title>
        <authorList>
            <person name="Wang G."/>
            <person name="Liu Z."/>
            <person name="Lin R."/>
            <person name="Li E."/>
            <person name="Mao Z."/>
            <person name="Ling J."/>
            <person name="Yang Y."/>
            <person name="Yin W.B."/>
            <person name="Xie B."/>
        </authorList>
    </citation>
    <scope>NUCLEOTIDE SEQUENCE [LARGE SCALE GENOMIC DNA]</scope>
    <source>
        <strain evidence="2">170</strain>
    </source>
</reference>
<dbReference type="PANTHER" id="PTHR21310:SF37">
    <property type="entry name" value="AMINOGLYCOSIDE PHOSPHOTRANSFERASE DOMAIN-CONTAINING PROTEIN"/>
    <property type="match status" value="1"/>
</dbReference>
<dbReference type="Proteomes" id="UP000078397">
    <property type="component" value="Unassembled WGS sequence"/>
</dbReference>
<gene>
    <name evidence="2" type="ORF">VFPPC_10038</name>
</gene>
<dbReference type="OrthoDB" id="5412996at2759"/>
<protein>
    <submittedName>
        <fullName evidence="2">Phosphotransferase enzyme family protein</fullName>
    </submittedName>
</protein>
<dbReference type="KEGG" id="pchm:VFPPC_10038"/>
<evidence type="ECO:0000313" key="2">
    <source>
        <dbReference type="EMBL" id="OAQ59946.1"/>
    </source>
</evidence>
<name>A0A179F3E7_METCM</name>